<feature type="domain" description="Fumarate lyase N-terminal" evidence="4">
    <location>
        <begin position="9"/>
        <end position="338"/>
    </location>
</feature>
<dbReference type="PRINTS" id="PR00149">
    <property type="entry name" value="FUMRATELYASE"/>
</dbReference>
<dbReference type="InterPro" id="IPR008948">
    <property type="entry name" value="L-Aspartase-like"/>
</dbReference>
<evidence type="ECO:0000259" key="4">
    <source>
        <dbReference type="Pfam" id="PF00206"/>
    </source>
</evidence>
<dbReference type="Gene3D" id="1.20.200.10">
    <property type="entry name" value="Fumarase/aspartase (Central domain)"/>
    <property type="match status" value="1"/>
</dbReference>
<dbReference type="HAMAP" id="MF_00743">
    <property type="entry name" value="FumaraseC"/>
    <property type="match status" value="1"/>
</dbReference>
<dbReference type="PANTHER" id="PTHR11444">
    <property type="entry name" value="ASPARTATEAMMONIA/ARGININOSUCCINATE/ADENYLOSUCCINATE LYASE"/>
    <property type="match status" value="1"/>
</dbReference>
<dbReference type="InterPro" id="IPR005677">
    <property type="entry name" value="Fum_hydII"/>
</dbReference>
<dbReference type="InterPro" id="IPR024083">
    <property type="entry name" value="Fumarase/histidase_N"/>
</dbReference>
<dbReference type="EC" id="4.2.1.2" evidence="2"/>
<dbReference type="EMBL" id="LAZR01011841">
    <property type="protein sequence ID" value="KKM57897.1"/>
    <property type="molecule type" value="Genomic_DNA"/>
</dbReference>
<reference evidence="6" key="1">
    <citation type="journal article" date="2015" name="Nature">
        <title>Complex archaea that bridge the gap between prokaryotes and eukaryotes.</title>
        <authorList>
            <person name="Spang A."/>
            <person name="Saw J.H."/>
            <person name="Jorgensen S.L."/>
            <person name="Zaremba-Niedzwiedzka K."/>
            <person name="Martijn J."/>
            <person name="Lind A.E."/>
            <person name="van Eijk R."/>
            <person name="Schleper C."/>
            <person name="Guy L."/>
            <person name="Ettema T.J."/>
        </authorList>
    </citation>
    <scope>NUCLEOTIDE SEQUENCE</scope>
</reference>
<dbReference type="GO" id="GO:0004333">
    <property type="term" value="F:fumarate hydratase activity"/>
    <property type="evidence" value="ECO:0007669"/>
    <property type="project" value="UniProtKB-EC"/>
</dbReference>
<sequence>MRKEKDSLGEIEVESDKLWGASTQRNLQNFTIGKEKIPMDIIYSFSIVKKAAAIANCKLNLLSKEKKDLIVSACDEILDKKYDDHFPLLIWQTGSGTPTHMNVNEVISNIAALKSKKPLGSKNPLHPNDDVNMAQSTNDTFPSAIHIAAYKRVKNTLLPALDDLKKGFDDKVFEFKDIIKVGRTHTMDAVPMTLGQEFSAFSAFIAEAIVNIKFSLQKFLKIPLGATAVGTGVNTHKDYQKIAIEEISKLTNEKFSVSDNLFQALSSSEALCHMSSSLKNLSVSLFKIANDITLLASGPRCAIGEITLPPNEPGSSIMPGKINPAQCESVKLVAMQVMANDNMISMANASGNFQLNVLRTVKIYNLLQSIELISDVSKTFLDHCLKGIKPNLQRIKQNLDQNLMLATPLMKTIGYDKASKIVFEAHSKNKTLKEAALELNMMDEKTFDEIVNPKKMLGPYG</sequence>
<feature type="domain" description="Fumarase C C-terminal" evidence="5">
    <location>
        <begin position="405"/>
        <end position="457"/>
    </location>
</feature>
<dbReference type="FunFam" id="1.10.275.10:FF:000001">
    <property type="entry name" value="Fumarate hydratase, mitochondrial"/>
    <property type="match status" value="1"/>
</dbReference>
<dbReference type="InterPro" id="IPR000362">
    <property type="entry name" value="Fumarate_lyase_fam"/>
</dbReference>
<evidence type="ECO:0000256" key="3">
    <source>
        <dbReference type="ARBA" id="ARBA00023239"/>
    </source>
</evidence>
<evidence type="ECO:0000313" key="6">
    <source>
        <dbReference type="EMBL" id="KKM57897.1"/>
    </source>
</evidence>
<dbReference type="InterPro" id="IPR018951">
    <property type="entry name" value="Fumarase_C_C"/>
</dbReference>
<name>A0A0F9JBI3_9ZZZZ</name>
<dbReference type="PROSITE" id="PS00163">
    <property type="entry name" value="FUMARATE_LYASES"/>
    <property type="match status" value="1"/>
</dbReference>
<dbReference type="GO" id="GO:0006106">
    <property type="term" value="P:fumarate metabolic process"/>
    <property type="evidence" value="ECO:0007669"/>
    <property type="project" value="InterPro"/>
</dbReference>
<dbReference type="SUPFAM" id="SSF48557">
    <property type="entry name" value="L-aspartase-like"/>
    <property type="match status" value="1"/>
</dbReference>
<evidence type="ECO:0000259" key="5">
    <source>
        <dbReference type="Pfam" id="PF10415"/>
    </source>
</evidence>
<dbReference type="Gene3D" id="1.10.40.30">
    <property type="entry name" value="Fumarase/aspartase (C-terminal domain)"/>
    <property type="match status" value="1"/>
</dbReference>
<protein>
    <recommendedName>
        <fullName evidence="2">fumarate hydratase</fullName>
        <ecNumber evidence="2">4.2.1.2</ecNumber>
    </recommendedName>
</protein>
<dbReference type="PANTHER" id="PTHR11444:SF1">
    <property type="entry name" value="FUMARATE HYDRATASE, MITOCHONDRIAL"/>
    <property type="match status" value="1"/>
</dbReference>
<evidence type="ECO:0000256" key="2">
    <source>
        <dbReference type="ARBA" id="ARBA00012921"/>
    </source>
</evidence>
<dbReference type="FunFam" id="1.20.200.10:FF:000001">
    <property type="entry name" value="Fumarate hydratase, mitochondrial"/>
    <property type="match status" value="1"/>
</dbReference>
<keyword evidence="3" id="KW-0456">Lyase</keyword>
<comment type="caution">
    <text evidence="6">The sequence shown here is derived from an EMBL/GenBank/DDBJ whole genome shotgun (WGS) entry which is preliminary data.</text>
</comment>
<comment type="similarity">
    <text evidence="1">Belongs to the class-II fumarase/aspartase family. Fumarase subfamily.</text>
</comment>
<dbReference type="InterPro" id="IPR022761">
    <property type="entry name" value="Fumarate_lyase_N"/>
</dbReference>
<organism evidence="6">
    <name type="scientific">marine sediment metagenome</name>
    <dbReference type="NCBI Taxonomy" id="412755"/>
    <lineage>
        <taxon>unclassified sequences</taxon>
        <taxon>metagenomes</taxon>
        <taxon>ecological metagenomes</taxon>
    </lineage>
</organism>
<dbReference type="InterPro" id="IPR020557">
    <property type="entry name" value="Fumarate_lyase_CS"/>
</dbReference>
<dbReference type="Pfam" id="PF10415">
    <property type="entry name" value="FumaraseC_C"/>
    <property type="match status" value="1"/>
</dbReference>
<dbReference type="Pfam" id="PF00206">
    <property type="entry name" value="Lyase_1"/>
    <property type="match status" value="1"/>
</dbReference>
<dbReference type="AlphaFoldDB" id="A0A0F9JBI3"/>
<dbReference type="FunFam" id="1.10.40.30:FF:000002">
    <property type="entry name" value="Fumarate hydratase class II"/>
    <property type="match status" value="1"/>
</dbReference>
<dbReference type="Gene3D" id="1.10.275.10">
    <property type="entry name" value="Fumarase/aspartase (N-terminal domain)"/>
    <property type="match status" value="1"/>
</dbReference>
<proteinExistence type="inferred from homology"/>
<dbReference type="GO" id="GO:0006099">
    <property type="term" value="P:tricarboxylic acid cycle"/>
    <property type="evidence" value="ECO:0007669"/>
    <property type="project" value="InterPro"/>
</dbReference>
<dbReference type="GO" id="GO:0006108">
    <property type="term" value="P:malate metabolic process"/>
    <property type="evidence" value="ECO:0007669"/>
    <property type="project" value="TreeGrafter"/>
</dbReference>
<accession>A0A0F9JBI3</accession>
<dbReference type="CDD" id="cd01362">
    <property type="entry name" value="Fumarase_classII"/>
    <property type="match status" value="1"/>
</dbReference>
<gene>
    <name evidence="6" type="ORF">LCGC14_1550250</name>
</gene>
<evidence type="ECO:0000256" key="1">
    <source>
        <dbReference type="ARBA" id="ARBA00009084"/>
    </source>
</evidence>
<dbReference type="NCBIfam" id="NF008909">
    <property type="entry name" value="PRK12273.1"/>
    <property type="match status" value="1"/>
</dbReference>